<dbReference type="Gene3D" id="3.40.50.300">
    <property type="entry name" value="P-loop containing nucleotide triphosphate hydrolases"/>
    <property type="match status" value="1"/>
</dbReference>
<dbReference type="InterPro" id="IPR027417">
    <property type="entry name" value="P-loop_NTPase"/>
</dbReference>
<dbReference type="PROSITE" id="PS50893">
    <property type="entry name" value="ABC_TRANSPORTER_2"/>
    <property type="match status" value="1"/>
</dbReference>
<organism evidence="4 5">
    <name type="scientific">Sphingomonas longa</name>
    <dbReference type="NCBI Taxonomy" id="2778730"/>
    <lineage>
        <taxon>Bacteria</taxon>
        <taxon>Pseudomonadati</taxon>
        <taxon>Pseudomonadota</taxon>
        <taxon>Alphaproteobacteria</taxon>
        <taxon>Sphingomonadales</taxon>
        <taxon>Sphingomonadaceae</taxon>
        <taxon>Sphingomonas</taxon>
    </lineage>
</organism>
<evidence type="ECO:0000313" key="5">
    <source>
        <dbReference type="Proteomes" id="UP000763641"/>
    </source>
</evidence>
<dbReference type="Proteomes" id="UP000763641">
    <property type="component" value="Unassembled WGS sequence"/>
</dbReference>
<keyword evidence="2 4" id="KW-0067">ATP-binding</keyword>
<evidence type="ECO:0000256" key="1">
    <source>
        <dbReference type="ARBA" id="ARBA00022741"/>
    </source>
</evidence>
<dbReference type="PANTHER" id="PTHR43514:SF4">
    <property type="entry name" value="ABC TRANSPORTER I FAMILY MEMBER 10"/>
    <property type="match status" value="1"/>
</dbReference>
<dbReference type="InterPro" id="IPR003593">
    <property type="entry name" value="AAA+_ATPase"/>
</dbReference>
<sequence length="252" mass="27077">MRVAVRQRLGAFRLDVAFEGPEDGVTVLFGPSGAGKSATLAVVAGLTRPDEGVVAVGERMLTDTAAGVFVPAERRRIGVVHQDARLFPHLSVERNLAYGWSRAKGERRIGWDAVVDVLAIRPLLGRSPRDLSGGERQRVALGRAMLSQPTLLLLDEPVSALDAARRGEVLGFVAELKRRFAMPMLYVTHSADEARTVGDHLVRIEAGRVVGEGAPGVMLPVDDVVGEVVAPGLVRVAEDWAVGRSVWVRLEG</sequence>
<dbReference type="RefSeq" id="WP_204198731.1">
    <property type="nucleotide sequence ID" value="NZ_JAFEMC010000002.1"/>
</dbReference>
<dbReference type="SUPFAM" id="SSF52540">
    <property type="entry name" value="P-loop containing nucleoside triphosphate hydrolases"/>
    <property type="match status" value="1"/>
</dbReference>
<dbReference type="InterPro" id="IPR003439">
    <property type="entry name" value="ABC_transporter-like_ATP-bd"/>
</dbReference>
<keyword evidence="1" id="KW-0547">Nucleotide-binding</keyword>
<accession>A0ABS2D6S5</accession>
<dbReference type="InterPro" id="IPR017871">
    <property type="entry name" value="ABC_transporter-like_CS"/>
</dbReference>
<protein>
    <submittedName>
        <fullName evidence="4">ATP-binding cassette domain-containing protein</fullName>
    </submittedName>
</protein>
<dbReference type="InterPro" id="IPR050334">
    <property type="entry name" value="Molybdenum_import_ModC"/>
</dbReference>
<name>A0ABS2D6S5_9SPHN</name>
<dbReference type="PROSITE" id="PS00211">
    <property type="entry name" value="ABC_TRANSPORTER_1"/>
    <property type="match status" value="1"/>
</dbReference>
<evidence type="ECO:0000313" key="4">
    <source>
        <dbReference type="EMBL" id="MBM6576627.1"/>
    </source>
</evidence>
<feature type="domain" description="ABC transporter" evidence="3">
    <location>
        <begin position="1"/>
        <end position="231"/>
    </location>
</feature>
<dbReference type="Pfam" id="PF00005">
    <property type="entry name" value="ABC_tran"/>
    <property type="match status" value="1"/>
</dbReference>
<gene>
    <name evidence="4" type="ORF">ILT43_09595</name>
</gene>
<keyword evidence="5" id="KW-1185">Reference proteome</keyword>
<dbReference type="EMBL" id="JAFEMC010000002">
    <property type="protein sequence ID" value="MBM6576627.1"/>
    <property type="molecule type" value="Genomic_DNA"/>
</dbReference>
<proteinExistence type="predicted"/>
<comment type="caution">
    <text evidence="4">The sequence shown here is derived from an EMBL/GenBank/DDBJ whole genome shotgun (WGS) entry which is preliminary data.</text>
</comment>
<dbReference type="GO" id="GO:0005524">
    <property type="term" value="F:ATP binding"/>
    <property type="evidence" value="ECO:0007669"/>
    <property type="project" value="UniProtKB-KW"/>
</dbReference>
<reference evidence="4 5" key="1">
    <citation type="submission" date="2020-12" db="EMBL/GenBank/DDBJ databases">
        <title>Sphingomonas sp.</title>
        <authorList>
            <person name="Kim M.K."/>
        </authorList>
    </citation>
    <scope>NUCLEOTIDE SEQUENCE [LARGE SCALE GENOMIC DNA]</scope>
    <source>
        <strain evidence="4 5">BT552</strain>
    </source>
</reference>
<dbReference type="PANTHER" id="PTHR43514">
    <property type="entry name" value="ABC TRANSPORTER I FAMILY MEMBER 10"/>
    <property type="match status" value="1"/>
</dbReference>
<dbReference type="SMART" id="SM00382">
    <property type="entry name" value="AAA"/>
    <property type="match status" value="1"/>
</dbReference>
<evidence type="ECO:0000256" key="2">
    <source>
        <dbReference type="ARBA" id="ARBA00022840"/>
    </source>
</evidence>
<evidence type="ECO:0000259" key="3">
    <source>
        <dbReference type="PROSITE" id="PS50893"/>
    </source>
</evidence>